<gene>
    <name evidence="2" type="ORF">SAV14893_022620</name>
    <name evidence="3" type="ORF">SAV31267_064940</name>
</gene>
<accession>A0A4D4LY36</accession>
<evidence type="ECO:0000256" key="1">
    <source>
        <dbReference type="SAM" id="MobiDB-lite"/>
    </source>
</evidence>
<dbReference type="RefSeq" id="WP_010984427.1">
    <property type="nucleotide sequence ID" value="NZ_BAABTN010000014.1"/>
</dbReference>
<dbReference type="EMBL" id="BJHX01000001">
    <property type="protein sequence ID" value="GDY62869.1"/>
    <property type="molecule type" value="Genomic_DNA"/>
</dbReference>
<reference evidence="2 5" key="2">
    <citation type="submission" date="2019-04" db="EMBL/GenBank/DDBJ databases">
        <title>Draft genome sequences of Streptomyces avermitilis NBRC 14893.</title>
        <authorList>
            <person name="Komaki H."/>
            <person name="Tamura T."/>
            <person name="Hosoyama A."/>
        </authorList>
    </citation>
    <scope>NUCLEOTIDE SEQUENCE [LARGE SCALE GENOMIC DNA]</scope>
    <source>
        <strain evidence="2 5">NBRC 14893</strain>
    </source>
</reference>
<evidence type="ECO:0000313" key="3">
    <source>
        <dbReference type="EMBL" id="GDY77009.1"/>
    </source>
</evidence>
<dbReference type="Proteomes" id="UP000299211">
    <property type="component" value="Unassembled WGS sequence"/>
</dbReference>
<name>A0A4D4LY36_STRAX</name>
<evidence type="ECO:0000313" key="4">
    <source>
        <dbReference type="Proteomes" id="UP000299211"/>
    </source>
</evidence>
<organism evidence="2 5">
    <name type="scientific">Streptomyces avermitilis</name>
    <dbReference type="NCBI Taxonomy" id="33903"/>
    <lineage>
        <taxon>Bacteria</taxon>
        <taxon>Bacillati</taxon>
        <taxon>Actinomycetota</taxon>
        <taxon>Actinomycetes</taxon>
        <taxon>Kitasatosporales</taxon>
        <taxon>Streptomycetaceae</taxon>
        <taxon>Streptomyces</taxon>
    </lineage>
</organism>
<comment type="caution">
    <text evidence="2">The sequence shown here is derived from an EMBL/GenBank/DDBJ whole genome shotgun (WGS) entry which is preliminary data.</text>
</comment>
<evidence type="ECO:0000313" key="2">
    <source>
        <dbReference type="EMBL" id="GDY62869.1"/>
    </source>
</evidence>
<dbReference type="EMBL" id="BJHY01000001">
    <property type="protein sequence ID" value="GDY77009.1"/>
    <property type="molecule type" value="Genomic_DNA"/>
</dbReference>
<protein>
    <submittedName>
        <fullName evidence="2">Uncharacterized protein</fullName>
    </submittedName>
</protein>
<proteinExistence type="predicted"/>
<dbReference type="GeneID" id="42527440"/>
<evidence type="ECO:0000313" key="5">
    <source>
        <dbReference type="Proteomes" id="UP000302139"/>
    </source>
</evidence>
<sequence length="58" mass="5773">MEQTVRSGNGAAGGILGHSSAGLRNDRHDGALTPGAAPQRSSTVDPVHLVDPVKGVAS</sequence>
<dbReference type="AlphaFoldDB" id="A0A4D4LY36"/>
<dbReference type="Proteomes" id="UP000302139">
    <property type="component" value="Unassembled WGS sequence"/>
</dbReference>
<feature type="region of interest" description="Disordered" evidence="1">
    <location>
        <begin position="1"/>
        <end position="58"/>
    </location>
</feature>
<reference evidence="3 4" key="1">
    <citation type="submission" date="2019-04" db="EMBL/GenBank/DDBJ databases">
        <title>Draft genome sequences of Streptomyces avermitilis ATCC 31267.</title>
        <authorList>
            <person name="Komaki H."/>
            <person name="Tamura T."/>
            <person name="Hosoyama A."/>
        </authorList>
    </citation>
    <scope>NUCLEOTIDE SEQUENCE [LARGE SCALE GENOMIC DNA]</scope>
    <source>
        <strain evidence="3 4">ATCC 31267</strain>
    </source>
</reference>